<evidence type="ECO:0000256" key="7">
    <source>
        <dbReference type="ARBA" id="ARBA00022833"/>
    </source>
</evidence>
<dbReference type="SMART" id="SM00228">
    <property type="entry name" value="PDZ"/>
    <property type="match status" value="1"/>
</dbReference>
<keyword evidence="14" id="KW-1185">Reference proteome</keyword>
<dbReference type="InterPro" id="IPR041489">
    <property type="entry name" value="PDZ_6"/>
</dbReference>
<evidence type="ECO:0000313" key="13">
    <source>
        <dbReference type="EMBL" id="QKG84569.1"/>
    </source>
</evidence>
<proteinExistence type="inferred from homology"/>
<dbReference type="PANTHER" id="PTHR42837:SF2">
    <property type="entry name" value="MEMBRANE METALLOPROTEASE ARASP2, CHLOROPLASTIC-RELATED"/>
    <property type="match status" value="1"/>
</dbReference>
<dbReference type="AlphaFoldDB" id="A0A7D3XMT3"/>
<dbReference type="NCBIfam" id="TIGR00054">
    <property type="entry name" value="RIP metalloprotease RseP"/>
    <property type="match status" value="1"/>
</dbReference>
<comment type="cofactor">
    <cofactor evidence="1 11">
        <name>Zn(2+)</name>
        <dbReference type="ChEBI" id="CHEBI:29105"/>
    </cofactor>
</comment>
<evidence type="ECO:0000256" key="3">
    <source>
        <dbReference type="ARBA" id="ARBA00007931"/>
    </source>
</evidence>
<evidence type="ECO:0000256" key="8">
    <source>
        <dbReference type="ARBA" id="ARBA00022989"/>
    </source>
</evidence>
<dbReference type="GO" id="GO:0016020">
    <property type="term" value="C:membrane"/>
    <property type="evidence" value="ECO:0007669"/>
    <property type="project" value="UniProtKB-SubCell"/>
</dbReference>
<evidence type="ECO:0000313" key="14">
    <source>
        <dbReference type="Proteomes" id="UP000503088"/>
    </source>
</evidence>
<dbReference type="PROSITE" id="PS50106">
    <property type="entry name" value="PDZ"/>
    <property type="match status" value="1"/>
</dbReference>
<dbReference type="PANTHER" id="PTHR42837">
    <property type="entry name" value="REGULATOR OF SIGMA-E PROTEASE RSEP"/>
    <property type="match status" value="1"/>
</dbReference>
<keyword evidence="4 13" id="KW-0645">Protease</keyword>
<dbReference type="InterPro" id="IPR036034">
    <property type="entry name" value="PDZ_sf"/>
</dbReference>
<dbReference type="RefSeq" id="WP_173222385.1">
    <property type="nucleotide sequence ID" value="NZ_CP048104.1"/>
</dbReference>
<dbReference type="GO" id="GO:0006508">
    <property type="term" value="P:proteolysis"/>
    <property type="evidence" value="ECO:0007669"/>
    <property type="project" value="UniProtKB-KW"/>
</dbReference>
<dbReference type="Pfam" id="PF02163">
    <property type="entry name" value="Peptidase_M50"/>
    <property type="match status" value="1"/>
</dbReference>
<feature type="transmembrane region" description="Helical" evidence="11">
    <location>
        <begin position="367"/>
        <end position="389"/>
    </location>
</feature>
<dbReference type="InterPro" id="IPR004387">
    <property type="entry name" value="Pept_M50_Zn"/>
</dbReference>
<evidence type="ECO:0000256" key="10">
    <source>
        <dbReference type="ARBA" id="ARBA00023136"/>
    </source>
</evidence>
<evidence type="ECO:0000256" key="6">
    <source>
        <dbReference type="ARBA" id="ARBA00022801"/>
    </source>
</evidence>
<dbReference type="CDD" id="cd06163">
    <property type="entry name" value="S2P-M50_PDZ_RseP-like"/>
    <property type="match status" value="1"/>
</dbReference>
<evidence type="ECO:0000256" key="5">
    <source>
        <dbReference type="ARBA" id="ARBA00022692"/>
    </source>
</evidence>
<dbReference type="KEGG" id="kpul:GXN76_08815"/>
<dbReference type="Pfam" id="PF17820">
    <property type="entry name" value="PDZ_6"/>
    <property type="match status" value="1"/>
</dbReference>
<evidence type="ECO:0000256" key="2">
    <source>
        <dbReference type="ARBA" id="ARBA00004141"/>
    </source>
</evidence>
<dbReference type="SUPFAM" id="SSF50156">
    <property type="entry name" value="PDZ domain-like"/>
    <property type="match status" value="1"/>
</dbReference>
<keyword evidence="6 11" id="KW-0378">Hydrolase</keyword>
<evidence type="ECO:0000256" key="1">
    <source>
        <dbReference type="ARBA" id="ARBA00001947"/>
    </source>
</evidence>
<dbReference type="EMBL" id="CP048104">
    <property type="protein sequence ID" value="QKG84569.1"/>
    <property type="molecule type" value="Genomic_DNA"/>
</dbReference>
<evidence type="ECO:0000256" key="11">
    <source>
        <dbReference type="RuleBase" id="RU362031"/>
    </source>
</evidence>
<keyword evidence="10 11" id="KW-0472">Membrane</keyword>
<keyword evidence="7 11" id="KW-0862">Zinc</keyword>
<comment type="subcellular location">
    <subcellularLocation>
        <location evidence="2">Membrane</location>
        <topology evidence="2">Multi-pass membrane protein</topology>
    </subcellularLocation>
</comment>
<accession>A0A7D3XMT3</accession>
<evidence type="ECO:0000256" key="4">
    <source>
        <dbReference type="ARBA" id="ARBA00022670"/>
    </source>
</evidence>
<evidence type="ECO:0000259" key="12">
    <source>
        <dbReference type="PROSITE" id="PS50106"/>
    </source>
</evidence>
<dbReference type="Proteomes" id="UP000503088">
    <property type="component" value="Chromosome"/>
</dbReference>
<keyword evidence="11" id="KW-0479">Metal-binding</keyword>
<dbReference type="GO" id="GO:0046872">
    <property type="term" value="F:metal ion binding"/>
    <property type="evidence" value="ECO:0007669"/>
    <property type="project" value="UniProtKB-KW"/>
</dbReference>
<dbReference type="InterPro" id="IPR001478">
    <property type="entry name" value="PDZ"/>
</dbReference>
<dbReference type="GO" id="GO:0004222">
    <property type="term" value="F:metalloendopeptidase activity"/>
    <property type="evidence" value="ECO:0007669"/>
    <property type="project" value="InterPro"/>
</dbReference>
<dbReference type="Gene3D" id="2.30.42.10">
    <property type="match status" value="1"/>
</dbReference>
<sequence>MLLQTIVSFVLMISVLVFIHELGHFIFAKRAGMLVREFAIGFGPKLFSRLKGETLYSIRVLPLGGYVQVAGQEPEMVDLKPGSPVLVERDDQGQVLRIRFLGPEHPPTSTSHPEDINDWAVSDLTKHLPSVRFTGSGKLLKLDMENELFILLEDEDGIEQHYSLHPQALIQMDENHTFQIAPKDRQYASKPPLQRALFVLAGPVFNLLLTMILLAGITLSIGIGTKVSVNDIVPDSPADEAGLKTGDIIRQVEGKNVKELNDVHYPLQEARGKQVSIQAERANQVFETRIQPEEVQGQYMIGIEMKQERRKATFSEAAVEGVNQTYHLTLFMFKALSQLVTGQMGLEGVAGPLGIADMTGKAAEAGWLNLVHLMALLSLNLGIINILPFPALDGGRLMFILVEVLRGRPLNPNKEGLVHFIGFALLMALIVLVTYQDILRVFFKE</sequence>
<evidence type="ECO:0000256" key="9">
    <source>
        <dbReference type="ARBA" id="ARBA00023049"/>
    </source>
</evidence>
<gene>
    <name evidence="13" type="primary">rseP</name>
    <name evidence="13" type="ORF">GXN76_08815</name>
</gene>
<keyword evidence="5 11" id="KW-0812">Transmembrane</keyword>
<keyword evidence="8 11" id="KW-1133">Transmembrane helix</keyword>
<feature type="domain" description="PDZ" evidence="12">
    <location>
        <begin position="216"/>
        <end position="261"/>
    </location>
</feature>
<name>A0A7D3XMT3_9BACL</name>
<reference evidence="13 14" key="1">
    <citation type="submission" date="2020-01" db="EMBL/GenBank/DDBJ databases">
        <authorList>
            <person name="Gulvik C.A."/>
            <person name="Batra D.G."/>
        </authorList>
    </citation>
    <scope>NUCLEOTIDE SEQUENCE [LARGE SCALE GENOMIC DNA]</scope>
    <source>
        <strain evidence="13 14">W9323</strain>
    </source>
</reference>
<feature type="transmembrane region" description="Helical" evidence="11">
    <location>
        <begin position="6"/>
        <end position="27"/>
    </location>
</feature>
<feature type="transmembrane region" description="Helical" evidence="11">
    <location>
        <begin position="416"/>
        <end position="435"/>
    </location>
</feature>
<organism evidence="13 14">
    <name type="scientific">Kroppenstedtia pulmonis</name>
    <dbReference type="NCBI Taxonomy" id="1380685"/>
    <lineage>
        <taxon>Bacteria</taxon>
        <taxon>Bacillati</taxon>
        <taxon>Bacillota</taxon>
        <taxon>Bacilli</taxon>
        <taxon>Bacillales</taxon>
        <taxon>Thermoactinomycetaceae</taxon>
        <taxon>Kroppenstedtia</taxon>
    </lineage>
</organism>
<comment type="similarity">
    <text evidence="3 11">Belongs to the peptidase M50B family.</text>
</comment>
<keyword evidence="9 11" id="KW-0482">Metalloprotease</keyword>
<feature type="transmembrane region" description="Helical" evidence="11">
    <location>
        <begin position="196"/>
        <end position="223"/>
    </location>
</feature>
<protein>
    <recommendedName>
        <fullName evidence="11">Zinc metalloprotease</fullName>
        <ecNumber evidence="11">3.4.24.-</ecNumber>
    </recommendedName>
</protein>
<dbReference type="EC" id="3.4.24.-" evidence="11"/>
<dbReference type="InterPro" id="IPR008915">
    <property type="entry name" value="Peptidase_M50"/>
</dbReference>